<dbReference type="EC" id="3.1.11.6" evidence="5"/>
<evidence type="ECO:0000256" key="4">
    <source>
        <dbReference type="ARBA" id="ARBA00022839"/>
    </source>
</evidence>
<dbReference type="Proteomes" id="UP001297581">
    <property type="component" value="Unassembled WGS sequence"/>
</dbReference>
<dbReference type="Pfam" id="PF02601">
    <property type="entry name" value="Exonuc_VII_L"/>
    <property type="match status" value="1"/>
</dbReference>
<reference evidence="9 10" key="1">
    <citation type="submission" date="2022-02" db="EMBL/GenBank/DDBJ databases">
        <title>The genome sequence of Shewanella sp. 3B26.</title>
        <authorList>
            <person name="Du J."/>
        </authorList>
    </citation>
    <scope>NUCLEOTIDE SEQUENCE [LARGE SCALE GENOMIC DNA]</scope>
    <source>
        <strain evidence="9 10">3B26</strain>
    </source>
</reference>
<gene>
    <name evidence="5 9" type="primary">xseA</name>
    <name evidence="9" type="ORF">MJ923_14025</name>
</gene>
<organism evidence="9 10">
    <name type="scientific">Shewanella zhuhaiensis</name>
    <dbReference type="NCBI Taxonomy" id="2919576"/>
    <lineage>
        <taxon>Bacteria</taxon>
        <taxon>Pseudomonadati</taxon>
        <taxon>Pseudomonadota</taxon>
        <taxon>Gammaproteobacteria</taxon>
        <taxon>Alteromonadales</taxon>
        <taxon>Shewanellaceae</taxon>
        <taxon>Shewanella</taxon>
    </lineage>
</organism>
<dbReference type="GO" id="GO:0006308">
    <property type="term" value="P:DNA catabolic process"/>
    <property type="evidence" value="ECO:0007669"/>
    <property type="project" value="UniProtKB-UniRule"/>
</dbReference>
<evidence type="ECO:0000256" key="1">
    <source>
        <dbReference type="ARBA" id="ARBA00022490"/>
    </source>
</evidence>
<dbReference type="GO" id="GO:0003676">
    <property type="term" value="F:nucleic acid binding"/>
    <property type="evidence" value="ECO:0007669"/>
    <property type="project" value="InterPro"/>
</dbReference>
<dbReference type="InterPro" id="IPR025824">
    <property type="entry name" value="OB-fold_nuc-bd_dom"/>
</dbReference>
<comment type="function">
    <text evidence="5">Bidirectionally degrades single-stranded DNA into large acid-insoluble oligonucleotides, which are then degraded further into small acid-soluble oligonucleotides.</text>
</comment>
<dbReference type="GO" id="GO:0005737">
    <property type="term" value="C:cytoplasm"/>
    <property type="evidence" value="ECO:0007669"/>
    <property type="project" value="UniProtKB-SubCell"/>
</dbReference>
<dbReference type="HAMAP" id="MF_00378">
    <property type="entry name" value="Exonuc_7_L"/>
    <property type="match status" value="1"/>
</dbReference>
<evidence type="ECO:0000256" key="6">
    <source>
        <dbReference type="RuleBase" id="RU004355"/>
    </source>
</evidence>
<evidence type="ECO:0000313" key="9">
    <source>
        <dbReference type="EMBL" id="MCH4295421.1"/>
    </source>
</evidence>
<sequence>MQVPKNDVYTVSRLNGEVRQLLEGQLGRIWLSGEISNFSSPSSGHWYLTLKDSHSQIRAAMFKGRNSTVTFRPVNGQQVLVRGSISVYEPRGDYQLLIDAMFPAGDGMLAAQFEALKMKLAAEGLFALETKRPLPESIRRIGVITSATGAAIRDVLHVLKRRDPGIEVVIYPTAVQGKDADREIIRAIELANARLEVDVLLLTRGGGSLEDMWCFNSEALAHAIYNSALTIVSAVGHEVDTSIADYVADLRAPTPSAGAELLSGDQSHKSHKLAATFSRLQQSWRHYLLGSQARLAALQARLDRQDPKRALGQQIQRLDELELRLGAAMDKRLARQAMLLERLKARLERQSPAQKLRLEAQRLGYLDARLHAALKDTLQDAHSRLGRVAHQLEAVSPLSTLSRGYAITKDSDGKVLQSSAHLSPGDQVETQLKSGRFSAEVIQVFTD</sequence>
<keyword evidence="1 5" id="KW-0963">Cytoplasm</keyword>
<comment type="subunit">
    <text evidence="5">Heterooligomer composed of large and small subunits.</text>
</comment>
<keyword evidence="2 5" id="KW-0540">Nuclease</keyword>
<feature type="domain" description="Exonuclease VII large subunit C-terminal" evidence="7">
    <location>
        <begin position="125"/>
        <end position="439"/>
    </location>
</feature>
<comment type="subcellular location">
    <subcellularLocation>
        <location evidence="5 6">Cytoplasm</location>
    </subcellularLocation>
</comment>
<evidence type="ECO:0000256" key="3">
    <source>
        <dbReference type="ARBA" id="ARBA00022801"/>
    </source>
</evidence>
<keyword evidence="4 5" id="KW-0269">Exonuclease</keyword>
<evidence type="ECO:0000256" key="5">
    <source>
        <dbReference type="HAMAP-Rule" id="MF_00378"/>
    </source>
</evidence>
<evidence type="ECO:0000313" key="10">
    <source>
        <dbReference type="Proteomes" id="UP001297581"/>
    </source>
</evidence>
<dbReference type="PANTHER" id="PTHR30008">
    <property type="entry name" value="EXODEOXYRIBONUCLEASE 7 LARGE SUBUNIT"/>
    <property type="match status" value="1"/>
</dbReference>
<dbReference type="Pfam" id="PF13742">
    <property type="entry name" value="tRNA_anti_2"/>
    <property type="match status" value="1"/>
</dbReference>
<keyword evidence="3 5" id="KW-0378">Hydrolase</keyword>
<dbReference type="GO" id="GO:0008855">
    <property type="term" value="F:exodeoxyribonuclease VII activity"/>
    <property type="evidence" value="ECO:0007669"/>
    <property type="project" value="UniProtKB-UniRule"/>
</dbReference>
<dbReference type="InterPro" id="IPR003753">
    <property type="entry name" value="Exonuc_VII_L"/>
</dbReference>
<keyword evidence="10" id="KW-1185">Reference proteome</keyword>
<proteinExistence type="inferred from homology"/>
<dbReference type="EMBL" id="JAKUDL010000005">
    <property type="protein sequence ID" value="MCH4295421.1"/>
    <property type="molecule type" value="Genomic_DNA"/>
</dbReference>
<name>A0AAJ1BIJ6_9GAMM</name>
<accession>A0AAJ1BIJ6</accession>
<dbReference type="CDD" id="cd04489">
    <property type="entry name" value="ExoVII_LU_OBF"/>
    <property type="match status" value="1"/>
</dbReference>
<evidence type="ECO:0000259" key="8">
    <source>
        <dbReference type="Pfam" id="PF13742"/>
    </source>
</evidence>
<feature type="domain" description="OB-fold nucleic acid binding" evidence="8">
    <location>
        <begin position="9"/>
        <end position="101"/>
    </location>
</feature>
<evidence type="ECO:0000256" key="2">
    <source>
        <dbReference type="ARBA" id="ARBA00022722"/>
    </source>
</evidence>
<dbReference type="PANTHER" id="PTHR30008:SF0">
    <property type="entry name" value="EXODEOXYRIBONUCLEASE 7 LARGE SUBUNIT"/>
    <property type="match status" value="1"/>
</dbReference>
<dbReference type="NCBIfam" id="TIGR00237">
    <property type="entry name" value="xseA"/>
    <property type="match status" value="1"/>
</dbReference>
<comment type="similarity">
    <text evidence="5 6">Belongs to the XseA family.</text>
</comment>
<dbReference type="AlphaFoldDB" id="A0AAJ1BIJ6"/>
<dbReference type="GO" id="GO:0009318">
    <property type="term" value="C:exodeoxyribonuclease VII complex"/>
    <property type="evidence" value="ECO:0007669"/>
    <property type="project" value="UniProtKB-UniRule"/>
</dbReference>
<comment type="catalytic activity">
    <reaction evidence="5 6">
        <text>Exonucleolytic cleavage in either 5'- to 3'- or 3'- to 5'-direction to yield nucleoside 5'-phosphates.</text>
        <dbReference type="EC" id="3.1.11.6"/>
    </reaction>
</comment>
<protein>
    <recommendedName>
        <fullName evidence="5">Exodeoxyribonuclease 7 large subunit</fullName>
        <ecNumber evidence="5">3.1.11.6</ecNumber>
    </recommendedName>
    <alternativeName>
        <fullName evidence="5">Exodeoxyribonuclease VII large subunit</fullName>
        <shortName evidence="5">Exonuclease VII large subunit</shortName>
    </alternativeName>
</protein>
<evidence type="ECO:0000259" key="7">
    <source>
        <dbReference type="Pfam" id="PF02601"/>
    </source>
</evidence>
<comment type="caution">
    <text evidence="9">The sequence shown here is derived from an EMBL/GenBank/DDBJ whole genome shotgun (WGS) entry which is preliminary data.</text>
</comment>
<dbReference type="RefSeq" id="WP_240591637.1">
    <property type="nucleotide sequence ID" value="NZ_JAKUDL010000005.1"/>
</dbReference>
<dbReference type="InterPro" id="IPR020579">
    <property type="entry name" value="Exonuc_VII_lsu_C"/>
</dbReference>